<dbReference type="PANTHER" id="PTHR46268">
    <property type="entry name" value="STRESS RESPONSE PROTEIN NHAX"/>
    <property type="match status" value="1"/>
</dbReference>
<dbReference type="InterPro" id="IPR006016">
    <property type="entry name" value="UspA"/>
</dbReference>
<dbReference type="Gene3D" id="3.40.50.620">
    <property type="entry name" value="HUPs"/>
    <property type="match status" value="1"/>
</dbReference>
<dbReference type="HOGENOM" id="CLU_049301_11_2_3"/>
<name>B4VGY2_9CYAN</name>
<evidence type="ECO:0000259" key="2">
    <source>
        <dbReference type="Pfam" id="PF00582"/>
    </source>
</evidence>
<dbReference type="AlphaFoldDB" id="B4VGY2"/>
<protein>
    <submittedName>
        <fullName evidence="3">Universal stress protein family, putative</fullName>
    </submittedName>
</protein>
<gene>
    <name evidence="3" type="ORF">MC7420_7018</name>
</gene>
<proteinExistence type="inferred from homology"/>
<dbReference type="STRING" id="118168.MC7420_7018"/>
<organism evidence="3 4">
    <name type="scientific">Coleofasciculus chthonoplastes PCC 7420</name>
    <dbReference type="NCBI Taxonomy" id="118168"/>
    <lineage>
        <taxon>Bacteria</taxon>
        <taxon>Bacillati</taxon>
        <taxon>Cyanobacteriota</taxon>
        <taxon>Cyanophyceae</taxon>
        <taxon>Coleofasciculales</taxon>
        <taxon>Coleofasciculaceae</taxon>
        <taxon>Coleofasciculus</taxon>
    </lineage>
</organism>
<dbReference type="PRINTS" id="PR01438">
    <property type="entry name" value="UNVRSLSTRESS"/>
</dbReference>
<dbReference type="EMBL" id="DS989841">
    <property type="protein sequence ID" value="EDX78365.1"/>
    <property type="molecule type" value="Genomic_DNA"/>
</dbReference>
<dbReference type="Proteomes" id="UP000003835">
    <property type="component" value="Unassembled WGS sequence"/>
</dbReference>
<reference evidence="3 4" key="1">
    <citation type="submission" date="2008-07" db="EMBL/GenBank/DDBJ databases">
        <authorList>
            <person name="Tandeau de Marsac N."/>
            <person name="Ferriera S."/>
            <person name="Johnson J."/>
            <person name="Kravitz S."/>
            <person name="Beeson K."/>
            <person name="Sutton G."/>
            <person name="Rogers Y.-H."/>
            <person name="Friedman R."/>
            <person name="Frazier M."/>
            <person name="Venter J.C."/>
        </authorList>
    </citation>
    <scope>NUCLEOTIDE SEQUENCE [LARGE SCALE GENOMIC DNA]</scope>
    <source>
        <strain evidence="3 4">PCC 7420</strain>
    </source>
</reference>
<dbReference type="PANTHER" id="PTHR46268:SF6">
    <property type="entry name" value="UNIVERSAL STRESS PROTEIN UP12"/>
    <property type="match status" value="1"/>
</dbReference>
<dbReference type="InterPro" id="IPR006015">
    <property type="entry name" value="Universal_stress_UspA"/>
</dbReference>
<evidence type="ECO:0000313" key="3">
    <source>
        <dbReference type="EMBL" id="EDX78365.1"/>
    </source>
</evidence>
<evidence type="ECO:0000256" key="1">
    <source>
        <dbReference type="ARBA" id="ARBA00008791"/>
    </source>
</evidence>
<dbReference type="CDD" id="cd00293">
    <property type="entry name" value="USP-like"/>
    <property type="match status" value="1"/>
</dbReference>
<keyword evidence="4" id="KW-1185">Reference proteome</keyword>
<sequence length="133" mass="14547">MLVPTDFSDISFTALAPALEFVEDISHLHVIHVLLPLSAVDPGTIWKTVTSESRQNNAQSFLKNKLSELGYVGVQHQVSIGTPSHEIVDYAKEKGIELIVMPTHGHTGVKRVLMGSVAEQVVRLSPCPVLLLR</sequence>
<dbReference type="Pfam" id="PF00582">
    <property type="entry name" value="Usp"/>
    <property type="match status" value="1"/>
</dbReference>
<comment type="similarity">
    <text evidence="1">Belongs to the universal stress protein A family.</text>
</comment>
<dbReference type="SUPFAM" id="SSF52402">
    <property type="entry name" value="Adenine nucleotide alpha hydrolases-like"/>
    <property type="match status" value="1"/>
</dbReference>
<evidence type="ECO:0000313" key="4">
    <source>
        <dbReference type="Proteomes" id="UP000003835"/>
    </source>
</evidence>
<accession>B4VGY2</accession>
<dbReference type="InterPro" id="IPR014729">
    <property type="entry name" value="Rossmann-like_a/b/a_fold"/>
</dbReference>
<dbReference type="eggNOG" id="COG0589">
    <property type="taxonomic scope" value="Bacteria"/>
</dbReference>
<feature type="domain" description="UspA" evidence="2">
    <location>
        <begin position="1"/>
        <end position="133"/>
    </location>
</feature>